<feature type="compositionally biased region" description="Basic and acidic residues" evidence="5">
    <location>
        <begin position="495"/>
        <end position="515"/>
    </location>
</feature>
<accession>A0A7E4V2I8</accession>
<dbReference type="Pfam" id="PF03126">
    <property type="entry name" value="Plus-3"/>
    <property type="match status" value="1"/>
</dbReference>
<feature type="compositionally biased region" description="Basic and acidic residues" evidence="5">
    <location>
        <begin position="84"/>
        <end position="114"/>
    </location>
</feature>
<keyword evidence="3" id="KW-0804">Transcription</keyword>
<feature type="compositionally biased region" description="Low complexity" evidence="5">
    <location>
        <begin position="598"/>
        <end position="612"/>
    </location>
</feature>
<evidence type="ECO:0000256" key="5">
    <source>
        <dbReference type="SAM" id="MobiDB-lite"/>
    </source>
</evidence>
<dbReference type="AlphaFoldDB" id="A0A7E4V2I8"/>
<keyword evidence="2" id="KW-0805">Transcription regulation</keyword>
<evidence type="ECO:0000256" key="1">
    <source>
        <dbReference type="ARBA" id="ARBA00004123"/>
    </source>
</evidence>
<dbReference type="Proteomes" id="UP000492821">
    <property type="component" value="Unassembled WGS sequence"/>
</dbReference>
<feature type="region of interest" description="Disordered" evidence="5">
    <location>
        <begin position="1"/>
        <end position="277"/>
    </location>
</feature>
<dbReference type="PROSITE" id="PS51360">
    <property type="entry name" value="PLUS3"/>
    <property type="match status" value="1"/>
</dbReference>
<feature type="compositionally biased region" description="Basic and acidic residues" evidence="5">
    <location>
        <begin position="218"/>
        <end position="231"/>
    </location>
</feature>
<dbReference type="InterPro" id="IPR036128">
    <property type="entry name" value="Plus3-like_sf"/>
</dbReference>
<feature type="region of interest" description="Disordered" evidence="5">
    <location>
        <begin position="495"/>
        <end position="566"/>
    </location>
</feature>
<evidence type="ECO:0000256" key="2">
    <source>
        <dbReference type="ARBA" id="ARBA00023015"/>
    </source>
</evidence>
<feature type="compositionally biased region" description="Acidic residues" evidence="5">
    <location>
        <begin position="177"/>
        <end position="188"/>
    </location>
</feature>
<feature type="compositionally biased region" description="Basic and acidic residues" evidence="5">
    <location>
        <begin position="261"/>
        <end position="277"/>
    </location>
</feature>
<dbReference type="PANTHER" id="PTHR13115">
    <property type="entry name" value="RNA POLYMERASE-ASSOCIATED PROTEIN RTF1 HOMOLOG"/>
    <property type="match status" value="1"/>
</dbReference>
<evidence type="ECO:0000313" key="7">
    <source>
        <dbReference type="Proteomes" id="UP000492821"/>
    </source>
</evidence>
<feature type="compositionally biased region" description="Basic and acidic residues" evidence="5">
    <location>
        <begin position="189"/>
        <end position="203"/>
    </location>
</feature>
<reference evidence="7" key="1">
    <citation type="journal article" date="2013" name="Genetics">
        <title>The draft genome and transcriptome of Panagrellus redivivus are shaped by the harsh demands of a free-living lifestyle.</title>
        <authorList>
            <person name="Srinivasan J."/>
            <person name="Dillman A.R."/>
            <person name="Macchietto M.G."/>
            <person name="Heikkinen L."/>
            <person name="Lakso M."/>
            <person name="Fracchia K.M."/>
            <person name="Antoshechkin I."/>
            <person name="Mortazavi A."/>
            <person name="Wong G."/>
            <person name="Sternberg P.W."/>
        </authorList>
    </citation>
    <scope>NUCLEOTIDE SEQUENCE [LARGE SCALE GENOMIC DNA]</scope>
    <source>
        <strain evidence="7">MT8872</strain>
    </source>
</reference>
<dbReference type="GO" id="GO:0003677">
    <property type="term" value="F:DNA binding"/>
    <property type="evidence" value="ECO:0007669"/>
    <property type="project" value="InterPro"/>
</dbReference>
<dbReference type="PANTHER" id="PTHR13115:SF8">
    <property type="entry name" value="RNA POLYMERASE-ASSOCIATED PROTEIN RTF1 HOMOLOG"/>
    <property type="match status" value="1"/>
</dbReference>
<feature type="compositionally biased region" description="Basic residues" evidence="5">
    <location>
        <begin position="50"/>
        <end position="67"/>
    </location>
</feature>
<dbReference type="SUPFAM" id="SSF159042">
    <property type="entry name" value="Plus3-like"/>
    <property type="match status" value="1"/>
</dbReference>
<evidence type="ECO:0000256" key="3">
    <source>
        <dbReference type="ARBA" id="ARBA00023163"/>
    </source>
</evidence>
<dbReference type="GO" id="GO:1990269">
    <property type="term" value="F:RNA polymerase II C-terminal domain phosphoserine binding"/>
    <property type="evidence" value="ECO:0007669"/>
    <property type="project" value="TreeGrafter"/>
</dbReference>
<keyword evidence="4" id="KW-0539">Nucleus</keyword>
<evidence type="ECO:0000313" key="8">
    <source>
        <dbReference type="WBParaSite" id="Pan_g15784.t1"/>
    </source>
</evidence>
<comment type="subcellular location">
    <subcellularLocation>
        <location evidence="1">Nucleus</location>
    </subcellularLocation>
</comment>
<feature type="compositionally biased region" description="Acidic residues" evidence="5">
    <location>
        <begin position="245"/>
        <end position="260"/>
    </location>
</feature>
<keyword evidence="7" id="KW-1185">Reference proteome</keyword>
<organism evidence="7 8">
    <name type="scientific">Panagrellus redivivus</name>
    <name type="common">Microworm</name>
    <dbReference type="NCBI Taxonomy" id="6233"/>
    <lineage>
        <taxon>Eukaryota</taxon>
        <taxon>Metazoa</taxon>
        <taxon>Ecdysozoa</taxon>
        <taxon>Nematoda</taxon>
        <taxon>Chromadorea</taxon>
        <taxon>Rhabditida</taxon>
        <taxon>Tylenchina</taxon>
        <taxon>Panagrolaimomorpha</taxon>
        <taxon>Panagrolaimoidea</taxon>
        <taxon>Panagrolaimidae</taxon>
        <taxon>Panagrellus</taxon>
    </lineage>
</organism>
<feature type="region of interest" description="Disordered" evidence="5">
    <location>
        <begin position="584"/>
        <end position="616"/>
    </location>
</feature>
<dbReference type="InterPro" id="IPR004343">
    <property type="entry name" value="Plus-3_dom"/>
</dbReference>
<reference evidence="8" key="2">
    <citation type="submission" date="2020-10" db="UniProtKB">
        <authorList>
            <consortium name="WormBaseParasite"/>
        </authorList>
    </citation>
    <scope>IDENTIFICATION</scope>
</reference>
<dbReference type="WBParaSite" id="Pan_g15784.t1">
    <property type="protein sequence ID" value="Pan_g15784.t1"/>
    <property type="gene ID" value="Pan_g15784"/>
</dbReference>
<dbReference type="SMART" id="SM00719">
    <property type="entry name" value="Plus3"/>
    <property type="match status" value="1"/>
</dbReference>
<feature type="compositionally biased region" description="Low complexity" evidence="5">
    <location>
        <begin position="528"/>
        <end position="546"/>
    </location>
</feature>
<dbReference type="GO" id="GO:0016593">
    <property type="term" value="C:Cdc73/Paf1 complex"/>
    <property type="evidence" value="ECO:0007669"/>
    <property type="project" value="TreeGrafter"/>
</dbReference>
<name>A0A7E4V2I8_PANRE</name>
<feature type="compositionally biased region" description="Acidic residues" evidence="5">
    <location>
        <begin position="149"/>
        <end position="159"/>
    </location>
</feature>
<dbReference type="Gene3D" id="3.90.70.200">
    <property type="entry name" value="Plus-3 domain"/>
    <property type="match status" value="1"/>
</dbReference>
<evidence type="ECO:0000259" key="6">
    <source>
        <dbReference type="PROSITE" id="PS51360"/>
    </source>
</evidence>
<feature type="domain" description="Plus3" evidence="6">
    <location>
        <begin position="275"/>
        <end position="406"/>
    </location>
</feature>
<proteinExistence type="predicted"/>
<evidence type="ECO:0000256" key="4">
    <source>
        <dbReference type="ARBA" id="ARBA00023242"/>
    </source>
</evidence>
<protein>
    <submittedName>
        <fullName evidence="8">Plus3 domain-containing protein</fullName>
    </submittedName>
</protein>
<sequence>MSDGNSPADLDPNFVFSDDEDMRRPRRAAANRQTFVESGTDDDDEATPGSKRKAAKRPKKSAKRPRRSSSSGSGSSSDEEDDEGMKNLTEKERELEIFKHIERQEMMKTRKEIQQKLMGGEPSESRPSKAPKAAPAPKPTSKPERESGEESSSNDEAEPEGPKSPSPMAPVKRVIEDPESEESEIELDTEYHRPSDVAKKIETKQALNNLVKSRKEKQKNEEKRNILDVDKVFGGGERSSSEDSSSSDDSSESDSEDSDNEGGRRASPEIKGENVSHHDQLNEIRLSRFKLAKMCHAPFFDKSILGCFVRINVGQVRGDPVYRAAQIIAVVESSKQYVLEDTKTDKAIRLKHGLDERVYRCNYVSNQPITENEFAKWKHAMEVDRLPMPTTEYIQKKYNDIQAALNYEYSDADVRKMVEQKQKFIRIPGNLAAHKAELLKLKLDADQNGDLERGATLQAEIDELTAAIEEKERERTQGSLAIAFINQRNKEAQMKALAEKAARGGDDNKDDDPFTRKSAKMRVVSGRAKNAAGASASANPAEGESSQTPIPKPTLKPSGSGMIHSSSAPQLHVNRALILGTAAAQQAPKPSLPKALTSSAGASSSNGSPAEGKISFAEYRRRKAAEAAGQK</sequence>